<dbReference type="PATRIC" id="fig|1215343.11.peg.611"/>
<dbReference type="PIRSF" id="PIRSF003128">
    <property type="entry name" value="RecN"/>
    <property type="match status" value="1"/>
</dbReference>
<dbReference type="InterPro" id="IPR027417">
    <property type="entry name" value="P-loop_NTPase"/>
</dbReference>
<name>L0EUG0_LIBCB</name>
<dbReference type="HOGENOM" id="CLU_100230_2_0_5"/>
<dbReference type="AlphaFoldDB" id="L0EUG0"/>
<dbReference type="NCBIfam" id="TIGR00634">
    <property type="entry name" value="recN"/>
    <property type="match status" value="1"/>
</dbReference>
<dbReference type="FunFam" id="3.40.50.300:FF:000356">
    <property type="entry name" value="DNA repair protein RecN"/>
    <property type="match status" value="1"/>
</dbReference>
<feature type="coiled-coil region" evidence="10">
    <location>
        <begin position="187"/>
        <end position="237"/>
    </location>
</feature>
<dbReference type="GO" id="GO:0043590">
    <property type="term" value="C:bacterial nucleoid"/>
    <property type="evidence" value="ECO:0007669"/>
    <property type="project" value="TreeGrafter"/>
</dbReference>
<dbReference type="STRING" id="1215343.B488_06000"/>
<dbReference type="GO" id="GO:0006281">
    <property type="term" value="P:DNA repair"/>
    <property type="evidence" value="ECO:0007669"/>
    <property type="project" value="UniProtKB-KW"/>
</dbReference>
<evidence type="ECO:0000256" key="2">
    <source>
        <dbReference type="ARBA" id="ARBA00009441"/>
    </source>
</evidence>
<dbReference type="EMBL" id="CP003789">
    <property type="protein sequence ID" value="AGA64592.1"/>
    <property type="molecule type" value="Genomic_DNA"/>
</dbReference>
<keyword evidence="13" id="KW-1185">Reference proteome</keyword>
<organism evidence="12 13">
    <name type="scientific">Liberibacter crescens (strain BT-1)</name>
    <dbReference type="NCBI Taxonomy" id="1215343"/>
    <lineage>
        <taxon>Bacteria</taxon>
        <taxon>Pseudomonadati</taxon>
        <taxon>Pseudomonadota</taxon>
        <taxon>Alphaproteobacteria</taxon>
        <taxon>Hyphomicrobiales</taxon>
        <taxon>Rhizobiaceae</taxon>
        <taxon>Liberibacter</taxon>
    </lineage>
</organism>
<gene>
    <name evidence="12" type="ordered locus">B488_06000</name>
</gene>
<reference evidence="12 13" key="1">
    <citation type="journal article" date="2012" name="Stand. Genomic Sci.">
        <title>Complete genome sequence of Liberibacter crescens BT-1.</title>
        <authorList>
            <person name="Leonard M.T."/>
            <person name="Fagen J.R."/>
            <person name="Davis-Richardson A.G."/>
            <person name="Davis M.J."/>
            <person name="Triplett E.W."/>
        </authorList>
    </citation>
    <scope>NUCLEOTIDE SEQUENCE [LARGE SCALE GENOMIC DNA]</scope>
    <source>
        <strain evidence="12 13">BT-1</strain>
    </source>
</reference>
<sequence length="558" mass="62594">MLIHLLIRDIILIENLDLRFSSGLSILSGETGAGKSILLDSLCLALGGRGDGHLVRHGKERGQVIAVFDVEERHPVRNFLNEGGINNEGNVIFRRLQFIDGRTKAYINDQPVSIQFMRTASRFLVENHGQNEDHGLFDLSMHRNLLDIYAGLEVELCSLRKLYDYWKKSESAVVECKKNAIFICRDAEYLRLSVEELQNLAAQEEEETILAEVRANMARTERKLSDLNEIYEEFNRSSSSPITIITSILRRLERKKSDLNSSFDGIISSLDAALEKLETVQMEIETVLSGLEYDPKKLEDIEERLFLLRAASRKYSVSVVELPSLTKKMTADLAYFDDSVDELCRLEKECLSAQTAYYTTAQNISDKRRNAAEAMTKEVMTEFPSLKLEQACFMVEIVSNQENFSPEGIDRVEFYVQTNVGERPGPLMKLASGGELSRVLLALKVVLAHRGSAPTLVFDEIDAGAGGAVADAIGFRLKRLAKNVQVLAITHAPQVAARADTHFLITKTPLSTDHQRMVTHVTTMTEKERCEEVARMLAGTYITEEARAAAARLLKEDI</sequence>
<evidence type="ECO:0000313" key="12">
    <source>
        <dbReference type="EMBL" id="AGA64592.1"/>
    </source>
</evidence>
<dbReference type="Gene3D" id="3.40.50.300">
    <property type="entry name" value="P-loop containing nucleotide triphosphate hydrolases"/>
    <property type="match status" value="2"/>
</dbReference>
<dbReference type="InterPro" id="IPR003395">
    <property type="entry name" value="RecF/RecN/SMC_N"/>
</dbReference>
<dbReference type="GO" id="GO:0005524">
    <property type="term" value="F:ATP binding"/>
    <property type="evidence" value="ECO:0007669"/>
    <property type="project" value="UniProtKB-KW"/>
</dbReference>
<protein>
    <recommendedName>
        <fullName evidence="3 9">DNA repair protein RecN</fullName>
    </recommendedName>
    <alternativeName>
        <fullName evidence="8 9">Recombination protein N</fullName>
    </alternativeName>
</protein>
<dbReference type="CDD" id="cd03241">
    <property type="entry name" value="ABC_RecN"/>
    <property type="match status" value="2"/>
</dbReference>
<dbReference type="InterPro" id="IPR004604">
    <property type="entry name" value="DNA_recomb/repair_RecN"/>
</dbReference>
<evidence type="ECO:0000256" key="1">
    <source>
        <dbReference type="ARBA" id="ARBA00003618"/>
    </source>
</evidence>
<dbReference type="KEGG" id="lcc:B488_06000"/>
<dbReference type="Pfam" id="PF02463">
    <property type="entry name" value="SMC_N"/>
    <property type="match status" value="1"/>
</dbReference>
<dbReference type="eggNOG" id="COG0497">
    <property type="taxonomic scope" value="Bacteria"/>
</dbReference>
<dbReference type="SUPFAM" id="SSF52540">
    <property type="entry name" value="P-loop containing nucleoside triphosphate hydrolases"/>
    <property type="match status" value="1"/>
</dbReference>
<evidence type="ECO:0000256" key="9">
    <source>
        <dbReference type="PIRNR" id="PIRNR003128"/>
    </source>
</evidence>
<keyword evidence="10" id="KW-0175">Coiled coil</keyword>
<dbReference type="GO" id="GO:0009432">
    <property type="term" value="P:SOS response"/>
    <property type="evidence" value="ECO:0007669"/>
    <property type="project" value="TreeGrafter"/>
</dbReference>
<keyword evidence="7 9" id="KW-0234">DNA repair</keyword>
<evidence type="ECO:0000256" key="8">
    <source>
        <dbReference type="ARBA" id="ARBA00033408"/>
    </source>
</evidence>
<comment type="function">
    <text evidence="1 9">May be involved in recombinational repair of damaged DNA.</text>
</comment>
<dbReference type="PANTHER" id="PTHR11059">
    <property type="entry name" value="DNA REPAIR PROTEIN RECN"/>
    <property type="match status" value="1"/>
</dbReference>
<evidence type="ECO:0000256" key="6">
    <source>
        <dbReference type="ARBA" id="ARBA00022840"/>
    </source>
</evidence>
<proteinExistence type="inferred from homology"/>
<evidence type="ECO:0000313" key="13">
    <source>
        <dbReference type="Proteomes" id="UP000010799"/>
    </source>
</evidence>
<dbReference type="GO" id="GO:0006310">
    <property type="term" value="P:DNA recombination"/>
    <property type="evidence" value="ECO:0007669"/>
    <property type="project" value="InterPro"/>
</dbReference>
<evidence type="ECO:0000256" key="4">
    <source>
        <dbReference type="ARBA" id="ARBA00022741"/>
    </source>
</evidence>
<keyword evidence="4" id="KW-0547">Nucleotide-binding</keyword>
<feature type="domain" description="RecF/RecN/SMC N-terminal" evidence="11">
    <location>
        <begin position="14"/>
        <end position="507"/>
    </location>
</feature>
<keyword evidence="6" id="KW-0067">ATP-binding</keyword>
<comment type="similarity">
    <text evidence="2 9">Belongs to the RecN family.</text>
</comment>
<keyword evidence="5 9" id="KW-0227">DNA damage</keyword>
<evidence type="ECO:0000259" key="11">
    <source>
        <dbReference type="Pfam" id="PF02463"/>
    </source>
</evidence>
<dbReference type="Proteomes" id="UP000010799">
    <property type="component" value="Chromosome"/>
</dbReference>
<evidence type="ECO:0000256" key="5">
    <source>
        <dbReference type="ARBA" id="ARBA00022763"/>
    </source>
</evidence>
<dbReference type="PANTHER" id="PTHR11059:SF0">
    <property type="entry name" value="DNA REPAIR PROTEIN RECN"/>
    <property type="match status" value="1"/>
</dbReference>
<evidence type="ECO:0000256" key="3">
    <source>
        <dbReference type="ARBA" id="ARBA00021315"/>
    </source>
</evidence>
<evidence type="ECO:0000256" key="10">
    <source>
        <dbReference type="SAM" id="Coils"/>
    </source>
</evidence>
<accession>L0EUG0</accession>
<evidence type="ECO:0000256" key="7">
    <source>
        <dbReference type="ARBA" id="ARBA00023204"/>
    </source>
</evidence>